<comment type="caution">
    <text evidence="4">The sequence shown here is derived from an EMBL/GenBank/DDBJ whole genome shotgun (WGS) entry which is preliminary data.</text>
</comment>
<dbReference type="NCBIfam" id="TIGR04183">
    <property type="entry name" value="Por_Secre_tail"/>
    <property type="match status" value="1"/>
</dbReference>
<accession>A0ABT8WSL1</accession>
<evidence type="ECO:0000313" key="5">
    <source>
        <dbReference type="Proteomes" id="UP001176806"/>
    </source>
</evidence>
<organism evidence="4 5">
    <name type="scientific">Flavivirga jejuensis</name>
    <dbReference type="NCBI Taxonomy" id="870487"/>
    <lineage>
        <taxon>Bacteria</taxon>
        <taxon>Pseudomonadati</taxon>
        <taxon>Bacteroidota</taxon>
        <taxon>Flavobacteriia</taxon>
        <taxon>Flavobacteriales</taxon>
        <taxon>Flavobacteriaceae</taxon>
        <taxon>Flavivirga</taxon>
    </lineage>
</organism>
<name>A0ABT8WSL1_9FLAO</name>
<evidence type="ECO:0000256" key="2">
    <source>
        <dbReference type="SAM" id="SignalP"/>
    </source>
</evidence>
<evidence type="ECO:0000256" key="1">
    <source>
        <dbReference type="ARBA" id="ARBA00022729"/>
    </source>
</evidence>
<reference evidence="4" key="1">
    <citation type="submission" date="2023-07" db="EMBL/GenBank/DDBJ databases">
        <title>Two novel species in the genus Flavivirga.</title>
        <authorList>
            <person name="Kwon K."/>
        </authorList>
    </citation>
    <scope>NUCLEOTIDE SEQUENCE</scope>
    <source>
        <strain evidence="4">KACC 14158</strain>
    </source>
</reference>
<keyword evidence="5" id="KW-1185">Reference proteome</keyword>
<feature type="signal peptide" evidence="2">
    <location>
        <begin position="1"/>
        <end position="22"/>
    </location>
</feature>
<proteinExistence type="predicted"/>
<dbReference type="Gene3D" id="2.60.120.380">
    <property type="match status" value="1"/>
</dbReference>
<gene>
    <name evidence="4" type="ORF">Q4Q40_18310</name>
</gene>
<evidence type="ECO:0000259" key="3">
    <source>
        <dbReference type="Pfam" id="PF18962"/>
    </source>
</evidence>
<feature type="chain" id="PRO_5047296271" evidence="2">
    <location>
        <begin position="23"/>
        <end position="287"/>
    </location>
</feature>
<keyword evidence="1 2" id="KW-0732">Signal</keyword>
<dbReference type="Pfam" id="PF18962">
    <property type="entry name" value="Por_Secre_tail"/>
    <property type="match status" value="1"/>
</dbReference>
<dbReference type="RefSeq" id="WP_303303422.1">
    <property type="nucleotide sequence ID" value="NZ_BAABDA010000004.1"/>
</dbReference>
<protein>
    <submittedName>
        <fullName evidence="4">T9SS type A sorting domain-containing protein</fullName>
    </submittedName>
</protein>
<feature type="domain" description="Secretion system C-terminal sorting" evidence="3">
    <location>
        <begin position="216"/>
        <end position="281"/>
    </location>
</feature>
<dbReference type="Proteomes" id="UP001176806">
    <property type="component" value="Unassembled WGS sequence"/>
</dbReference>
<dbReference type="EMBL" id="JAUOEL010000007">
    <property type="protein sequence ID" value="MDO5976158.1"/>
    <property type="molecule type" value="Genomic_DNA"/>
</dbReference>
<dbReference type="InterPro" id="IPR026444">
    <property type="entry name" value="Secre_tail"/>
</dbReference>
<evidence type="ECO:0000313" key="4">
    <source>
        <dbReference type="EMBL" id="MDO5976158.1"/>
    </source>
</evidence>
<sequence length="287" mass="31443">MKKKLRNVLLSTLALSTGIAFSQTIVFDSNSNNGTVVSGPSVTQTIEDGSLYVLTATHSPDGNQPNSGAALWDLETDDQAFFYESPQSGGGSWEISLTKDGASQTFTLNQIDFVNFNQSSSQTIQFKGFKDGNEIVIDTTDETPAAPNSNGVPVSFTFTTNNDNNTNLSSFTISTPDNNLNTQLIDFHNISITIPSETLSVEEEKDNDSFKVTAAPNPTTDKVTIKFNNAITTENEFNILDMNGRLIKSQKSNKLQETIDLSSFKSGVYFVKISNEKYIKTLRLIKK</sequence>